<sequence length="445" mass="48402">MMTSDRKTPDSAFVWVWLPGATEPVVAGRIMLEGGRYAFNYGASYLERANAVPLYHPELPLRRGRIDPPSNMEMASCLRDGSPDAWGRRVILNRLVGPGVAGQGAGELNELTYLLESGSDRIGALDFQHSASEYVPRLSTQASYQELLEAADRVEKGLPLTPTLDQAIHHGTSIGGARPKALIDSDDRKLIAKFSSSKDVYSVVKAEFMAMRLAALCGLNVAPVSIFETAGKEVLLIERFDRVKTDGGWQRHAMVSALTILGLGEMEARYASYEDLAELVRHRFTDPKETLRELYGRVCFNVLCGNTDDHARNHAAFWDGKMLTLTPAYDICPQGRAGNEATQAMLIKGEARMSTLAACLSAAVDFHLSEDEAAVVLAGQIEIIAANWGHVCDAAAASPVDAKLFAGRQFLNAYCAQGLDGRHNALKERFEDARAHIIGLSAAHG</sequence>
<name>A0A844BK33_9RHOB</name>
<evidence type="ECO:0000256" key="2">
    <source>
        <dbReference type="ARBA" id="ARBA00022679"/>
    </source>
</evidence>
<accession>A0A844BK33</accession>
<evidence type="ECO:0000259" key="5">
    <source>
        <dbReference type="Pfam" id="PF13657"/>
    </source>
</evidence>
<dbReference type="InterPro" id="IPR012893">
    <property type="entry name" value="HipA-like_C"/>
</dbReference>
<keyword evidence="7" id="KW-1185">Reference proteome</keyword>
<feature type="domain" description="HipA N-terminal subdomain 1" evidence="5">
    <location>
        <begin position="26"/>
        <end position="127"/>
    </location>
</feature>
<dbReference type="Pfam" id="PF13657">
    <property type="entry name" value="Couple_hipA"/>
    <property type="match status" value="1"/>
</dbReference>
<dbReference type="AlphaFoldDB" id="A0A844BK33"/>
<dbReference type="InterPro" id="IPR052028">
    <property type="entry name" value="HipA_Ser/Thr_kinase"/>
</dbReference>
<evidence type="ECO:0000256" key="3">
    <source>
        <dbReference type="ARBA" id="ARBA00022777"/>
    </source>
</evidence>
<evidence type="ECO:0000256" key="1">
    <source>
        <dbReference type="ARBA" id="ARBA00010164"/>
    </source>
</evidence>
<dbReference type="GO" id="GO:0004674">
    <property type="term" value="F:protein serine/threonine kinase activity"/>
    <property type="evidence" value="ECO:0007669"/>
    <property type="project" value="TreeGrafter"/>
</dbReference>
<keyword evidence="3" id="KW-0418">Kinase</keyword>
<dbReference type="GO" id="GO:0005829">
    <property type="term" value="C:cytosol"/>
    <property type="evidence" value="ECO:0007669"/>
    <property type="project" value="TreeGrafter"/>
</dbReference>
<dbReference type="EMBL" id="WJPO01000022">
    <property type="protein sequence ID" value="MRH21955.1"/>
    <property type="molecule type" value="Genomic_DNA"/>
</dbReference>
<evidence type="ECO:0000313" key="6">
    <source>
        <dbReference type="EMBL" id="MRH21955.1"/>
    </source>
</evidence>
<comment type="caution">
    <text evidence="6">The sequence shown here is derived from an EMBL/GenBank/DDBJ whole genome shotgun (WGS) entry which is preliminary data.</text>
</comment>
<protein>
    <submittedName>
        <fullName evidence="6">Type II toxin-antitoxin system HipA family toxin</fullName>
    </submittedName>
</protein>
<proteinExistence type="inferred from homology"/>
<gene>
    <name evidence="6" type="ORF">GH815_13220</name>
</gene>
<dbReference type="OrthoDB" id="9805913at2"/>
<reference evidence="6 7" key="1">
    <citation type="submission" date="2019-11" db="EMBL/GenBank/DDBJ databases">
        <title>Draft Whole-Genome sequence of the marine photosynthetic bacterium Rhodovulum strictum DSM 11289.</title>
        <authorList>
            <person name="Kyndt J.A."/>
            <person name="Meyer T.E."/>
        </authorList>
    </citation>
    <scope>NUCLEOTIDE SEQUENCE [LARGE SCALE GENOMIC DNA]</scope>
    <source>
        <strain evidence="6 7">DSM 11289</strain>
    </source>
</reference>
<dbReference type="Pfam" id="PF07804">
    <property type="entry name" value="HipA_C"/>
    <property type="match status" value="1"/>
</dbReference>
<dbReference type="PANTHER" id="PTHR37419">
    <property type="entry name" value="SERINE/THREONINE-PROTEIN KINASE TOXIN HIPA"/>
    <property type="match status" value="1"/>
</dbReference>
<dbReference type="PANTHER" id="PTHR37419:SF8">
    <property type="entry name" value="TOXIN YJJJ"/>
    <property type="match status" value="1"/>
</dbReference>
<dbReference type="InterPro" id="IPR017508">
    <property type="entry name" value="HipA_N1"/>
</dbReference>
<keyword evidence="2" id="KW-0808">Transferase</keyword>
<comment type="similarity">
    <text evidence="1">Belongs to the HipA Ser/Thr kinase family.</text>
</comment>
<feature type="domain" description="HipA-like C-terminal" evidence="4">
    <location>
        <begin position="172"/>
        <end position="386"/>
    </location>
</feature>
<organism evidence="6 7">
    <name type="scientific">Rhodovulum strictum</name>
    <dbReference type="NCBI Taxonomy" id="58314"/>
    <lineage>
        <taxon>Bacteria</taxon>
        <taxon>Pseudomonadati</taxon>
        <taxon>Pseudomonadota</taxon>
        <taxon>Alphaproteobacteria</taxon>
        <taxon>Rhodobacterales</taxon>
        <taxon>Paracoccaceae</taxon>
        <taxon>Rhodovulum</taxon>
    </lineage>
</organism>
<dbReference type="Proteomes" id="UP000466730">
    <property type="component" value="Unassembled WGS sequence"/>
</dbReference>
<evidence type="ECO:0000313" key="7">
    <source>
        <dbReference type="Proteomes" id="UP000466730"/>
    </source>
</evidence>
<evidence type="ECO:0000259" key="4">
    <source>
        <dbReference type="Pfam" id="PF07804"/>
    </source>
</evidence>